<keyword evidence="1" id="KW-0732">Signal</keyword>
<feature type="signal peptide" evidence="1">
    <location>
        <begin position="1"/>
        <end position="16"/>
    </location>
</feature>
<sequence length="91" mass="9762">MKYIFFIALSVVAASAYVCPPNVCSIVTCGTVENCADGEIGKGYCGCCDICIKYLKEGDLCILEGLLEMPAITKCGHNLVCNEHTRTCTSK</sequence>
<dbReference type="AlphaFoldDB" id="A0A0L8GHE0"/>
<proteinExistence type="predicted"/>
<dbReference type="EMBL" id="KQ421825">
    <property type="protein sequence ID" value="KOF76274.1"/>
    <property type="molecule type" value="Genomic_DNA"/>
</dbReference>
<evidence type="ECO:0000256" key="1">
    <source>
        <dbReference type="SAM" id="SignalP"/>
    </source>
</evidence>
<evidence type="ECO:0000313" key="2">
    <source>
        <dbReference type="EMBL" id="KOF76274.1"/>
    </source>
</evidence>
<feature type="chain" id="PRO_5005582989" description="IGFBP N-terminal domain-containing protein" evidence="1">
    <location>
        <begin position="17"/>
        <end position="91"/>
    </location>
</feature>
<reference evidence="2" key="1">
    <citation type="submission" date="2015-07" db="EMBL/GenBank/DDBJ databases">
        <title>MeaNS - Measles Nucleotide Surveillance Program.</title>
        <authorList>
            <person name="Tran T."/>
            <person name="Druce J."/>
        </authorList>
    </citation>
    <scope>NUCLEOTIDE SEQUENCE</scope>
    <source>
        <strain evidence="2">UCB-OBI-ISO-001</strain>
        <tissue evidence="2">Gonad</tissue>
    </source>
</reference>
<organism evidence="2">
    <name type="scientific">Octopus bimaculoides</name>
    <name type="common">California two-spotted octopus</name>
    <dbReference type="NCBI Taxonomy" id="37653"/>
    <lineage>
        <taxon>Eukaryota</taxon>
        <taxon>Metazoa</taxon>
        <taxon>Spiralia</taxon>
        <taxon>Lophotrochozoa</taxon>
        <taxon>Mollusca</taxon>
        <taxon>Cephalopoda</taxon>
        <taxon>Coleoidea</taxon>
        <taxon>Octopodiformes</taxon>
        <taxon>Octopoda</taxon>
        <taxon>Incirrata</taxon>
        <taxon>Octopodidae</taxon>
        <taxon>Octopus</taxon>
    </lineage>
</organism>
<accession>A0A0L8GHE0</accession>
<name>A0A0L8GHE0_OCTBM</name>
<protein>
    <recommendedName>
        <fullName evidence="3">IGFBP N-terminal domain-containing protein</fullName>
    </recommendedName>
</protein>
<evidence type="ECO:0008006" key="3">
    <source>
        <dbReference type="Google" id="ProtNLM"/>
    </source>
</evidence>
<gene>
    <name evidence="2" type="ORF">OCBIM_22033538mg</name>
</gene>